<dbReference type="InterPro" id="IPR016024">
    <property type="entry name" value="ARM-type_fold"/>
</dbReference>
<dbReference type="EMBL" id="CP071793">
    <property type="protein sequence ID" value="QTD50145.1"/>
    <property type="molecule type" value="Genomic_DNA"/>
</dbReference>
<reference evidence="1" key="1">
    <citation type="submission" date="2021-03" db="EMBL/GenBank/DDBJ databases">
        <title>Acanthopleuribacteraceae sp. M133.</title>
        <authorList>
            <person name="Wang G."/>
        </authorList>
    </citation>
    <scope>NUCLEOTIDE SEQUENCE</scope>
    <source>
        <strain evidence="1">M133</strain>
    </source>
</reference>
<keyword evidence="2" id="KW-1185">Reference proteome</keyword>
<evidence type="ECO:0000313" key="1">
    <source>
        <dbReference type="EMBL" id="QTD50145.1"/>
    </source>
</evidence>
<name>A0A8A4TUD8_SULCO</name>
<dbReference type="SUPFAM" id="SSF48371">
    <property type="entry name" value="ARM repeat"/>
    <property type="match status" value="1"/>
</dbReference>
<dbReference type="KEGG" id="scor:J3U87_31560"/>
<dbReference type="Proteomes" id="UP000663929">
    <property type="component" value="Chromosome"/>
</dbReference>
<protein>
    <recommendedName>
        <fullName evidence="3">3-methyladenine DNA glycosylase AlkC</fullName>
    </recommendedName>
</protein>
<proteinExistence type="predicted"/>
<sequence length="376" mass="43002">MSSQSLMKDGLGEAAIDRIVSGLNAVLPDFDSRGFKRAALDGLEALELKERVRHLIEVMHGFLPSRFETAAEALCRLPEVWDHGDPDDPIRGFAIWPVTDYVAAYGLDHPDAAFAVMERLTHLFSAEFAIRPFIKQHYDRTYRQLEAWCDHADEHVRRLVSEGTRPRLPWGMRLQDFIRDPEPTIPFLDRLRQDPSLYVRRSVANHVNDISKDHPDRVVQLCQDWLDQEVGDPDHLQWIVKHATRTLVKMGHPGVFPLLGYDNDPHIAIRDLRLEPSEVALGGEIAFQLVLDASKDHQKYVLDYAIHFVKKNGKRSEKVFKLKTGICHTGEPVPISKRHSFKAITTRTYYPGEHLLAIHLNGREVARTAFDLVPRN</sequence>
<organism evidence="1 2">
    <name type="scientific">Sulfidibacter corallicola</name>
    <dbReference type="NCBI Taxonomy" id="2818388"/>
    <lineage>
        <taxon>Bacteria</taxon>
        <taxon>Pseudomonadati</taxon>
        <taxon>Acidobacteriota</taxon>
        <taxon>Holophagae</taxon>
        <taxon>Acanthopleuribacterales</taxon>
        <taxon>Acanthopleuribacteraceae</taxon>
        <taxon>Sulfidibacter</taxon>
    </lineage>
</organism>
<dbReference type="AlphaFoldDB" id="A0A8A4TUD8"/>
<evidence type="ECO:0008006" key="3">
    <source>
        <dbReference type="Google" id="ProtNLM"/>
    </source>
</evidence>
<dbReference type="RefSeq" id="WP_237379776.1">
    <property type="nucleotide sequence ID" value="NZ_CP071793.1"/>
</dbReference>
<dbReference type="Gene3D" id="1.25.40.290">
    <property type="entry name" value="ARM repeat domains"/>
    <property type="match status" value="1"/>
</dbReference>
<accession>A0A8A4TUD8</accession>
<evidence type="ECO:0000313" key="2">
    <source>
        <dbReference type="Proteomes" id="UP000663929"/>
    </source>
</evidence>
<gene>
    <name evidence="1" type="ORF">J3U87_31560</name>
</gene>